<dbReference type="InterPro" id="IPR048267">
    <property type="entry name" value="Arginosuc_syn_N"/>
</dbReference>
<dbReference type="GO" id="GO:0005737">
    <property type="term" value="C:cytoplasm"/>
    <property type="evidence" value="ECO:0007669"/>
    <property type="project" value="UniProtKB-SubCell"/>
</dbReference>
<evidence type="ECO:0000313" key="12">
    <source>
        <dbReference type="EMBL" id="HGF34224.1"/>
    </source>
</evidence>
<dbReference type="Gene3D" id="3.40.50.620">
    <property type="entry name" value="HUPs"/>
    <property type="match status" value="1"/>
</dbReference>
<comment type="subunit">
    <text evidence="2 9">Homotetramer.</text>
</comment>
<dbReference type="CDD" id="cd01999">
    <property type="entry name" value="ASS"/>
    <property type="match status" value="1"/>
</dbReference>
<dbReference type="GO" id="GO:0005524">
    <property type="term" value="F:ATP binding"/>
    <property type="evidence" value="ECO:0007669"/>
    <property type="project" value="UniProtKB-UniRule"/>
</dbReference>
<evidence type="ECO:0000256" key="5">
    <source>
        <dbReference type="ARBA" id="ARBA00022598"/>
    </source>
</evidence>
<keyword evidence="5 9" id="KW-0436">Ligase</keyword>
<evidence type="ECO:0000256" key="9">
    <source>
        <dbReference type="HAMAP-Rule" id="MF_00005"/>
    </source>
</evidence>
<dbReference type="AlphaFoldDB" id="A0A7C3YYP8"/>
<feature type="binding site" evidence="9">
    <location>
        <position position="123"/>
    </location>
    <ligand>
        <name>L-citrulline</name>
        <dbReference type="ChEBI" id="CHEBI:57743"/>
    </ligand>
</feature>
<feature type="binding site" evidence="9">
    <location>
        <position position="123"/>
    </location>
    <ligand>
        <name>L-aspartate</name>
        <dbReference type="ChEBI" id="CHEBI:29991"/>
    </ligand>
</feature>
<keyword evidence="8 9" id="KW-0067">ATP-binding</keyword>
<organism evidence="12">
    <name type="scientific">Desulfobacca acetoxidans</name>
    <dbReference type="NCBI Taxonomy" id="60893"/>
    <lineage>
        <taxon>Bacteria</taxon>
        <taxon>Pseudomonadati</taxon>
        <taxon>Thermodesulfobacteriota</taxon>
        <taxon>Desulfobaccia</taxon>
        <taxon>Desulfobaccales</taxon>
        <taxon>Desulfobaccaceae</taxon>
        <taxon>Desulfobacca</taxon>
    </lineage>
</organism>
<feature type="binding site" evidence="9">
    <location>
        <position position="36"/>
    </location>
    <ligand>
        <name>ATP</name>
        <dbReference type="ChEBI" id="CHEBI:30616"/>
    </ligand>
</feature>
<dbReference type="FunFam" id="3.90.1260.10:FF:000007">
    <property type="entry name" value="Argininosuccinate synthase"/>
    <property type="match status" value="1"/>
</dbReference>
<dbReference type="GO" id="GO:0000053">
    <property type="term" value="P:argininosuccinate metabolic process"/>
    <property type="evidence" value="ECO:0007669"/>
    <property type="project" value="TreeGrafter"/>
</dbReference>
<feature type="binding site" evidence="9">
    <location>
        <position position="185"/>
    </location>
    <ligand>
        <name>L-citrulline</name>
        <dbReference type="ChEBI" id="CHEBI:57743"/>
    </ligand>
</feature>
<comment type="pathway">
    <text evidence="1 9">Amino-acid biosynthesis; L-arginine biosynthesis; L-arginine from L-ornithine and carbamoyl phosphate: step 2/3.</text>
</comment>
<evidence type="ECO:0000259" key="10">
    <source>
        <dbReference type="Pfam" id="PF00764"/>
    </source>
</evidence>
<accession>A0A7C3YYP8</accession>
<comment type="catalytic activity">
    <reaction evidence="9">
        <text>L-citrulline + L-aspartate + ATP = 2-(N(omega)-L-arginino)succinate + AMP + diphosphate + H(+)</text>
        <dbReference type="Rhea" id="RHEA:10932"/>
        <dbReference type="ChEBI" id="CHEBI:15378"/>
        <dbReference type="ChEBI" id="CHEBI:29991"/>
        <dbReference type="ChEBI" id="CHEBI:30616"/>
        <dbReference type="ChEBI" id="CHEBI:33019"/>
        <dbReference type="ChEBI" id="CHEBI:57472"/>
        <dbReference type="ChEBI" id="CHEBI:57743"/>
        <dbReference type="ChEBI" id="CHEBI:456215"/>
        <dbReference type="EC" id="6.3.4.5"/>
    </reaction>
</comment>
<evidence type="ECO:0000256" key="8">
    <source>
        <dbReference type="ARBA" id="ARBA00022840"/>
    </source>
</evidence>
<evidence type="ECO:0000256" key="2">
    <source>
        <dbReference type="ARBA" id="ARBA00011881"/>
    </source>
</evidence>
<feature type="binding site" evidence="9">
    <location>
        <position position="261"/>
    </location>
    <ligand>
        <name>L-citrulline</name>
        <dbReference type="ChEBI" id="CHEBI:57743"/>
    </ligand>
</feature>
<dbReference type="InterPro" id="IPR023434">
    <property type="entry name" value="Arginosuc_synth_type_1_subfam"/>
</dbReference>
<feature type="binding site" evidence="9">
    <location>
        <position position="92"/>
    </location>
    <ligand>
        <name>L-citrulline</name>
        <dbReference type="ChEBI" id="CHEBI:57743"/>
    </ligand>
</feature>
<evidence type="ECO:0000256" key="4">
    <source>
        <dbReference type="ARBA" id="ARBA00022571"/>
    </source>
</evidence>
<dbReference type="InterPro" id="IPR018223">
    <property type="entry name" value="Arginosuc_synth_CS"/>
</dbReference>
<name>A0A7C3YYP8_9BACT</name>
<evidence type="ECO:0000259" key="11">
    <source>
        <dbReference type="Pfam" id="PF20979"/>
    </source>
</evidence>
<keyword evidence="7 9" id="KW-0547">Nucleotide-binding</keyword>
<feature type="binding site" evidence="9">
    <location>
        <position position="119"/>
    </location>
    <ligand>
        <name>L-aspartate</name>
        <dbReference type="ChEBI" id="CHEBI:29991"/>
    </ligand>
</feature>
<feature type="binding site" evidence="9">
    <location>
        <position position="117"/>
    </location>
    <ligand>
        <name>ATP</name>
        <dbReference type="ChEBI" id="CHEBI:30616"/>
    </ligand>
</feature>
<dbReference type="HAMAP" id="MF_00005">
    <property type="entry name" value="Arg_succ_synth_type1"/>
    <property type="match status" value="1"/>
</dbReference>
<keyword evidence="6 9" id="KW-0028">Amino-acid biosynthesis</keyword>
<dbReference type="GO" id="GO:0000050">
    <property type="term" value="P:urea cycle"/>
    <property type="evidence" value="ECO:0007669"/>
    <property type="project" value="TreeGrafter"/>
</dbReference>
<feature type="binding site" evidence="9">
    <location>
        <position position="124"/>
    </location>
    <ligand>
        <name>L-aspartate</name>
        <dbReference type="ChEBI" id="CHEBI:29991"/>
    </ligand>
</feature>
<keyword evidence="4 9" id="KW-0055">Arginine biosynthesis</keyword>
<dbReference type="EC" id="6.3.4.5" evidence="3 9"/>
<comment type="similarity">
    <text evidence="9">Belongs to the argininosuccinate synthase family. Type 1 subfamily.</text>
</comment>
<dbReference type="SUPFAM" id="SSF69864">
    <property type="entry name" value="Argininosuccinate synthetase, C-terminal domain"/>
    <property type="match status" value="1"/>
</dbReference>
<dbReference type="UniPathway" id="UPA00068">
    <property type="reaction ID" value="UER00113"/>
</dbReference>
<comment type="caution">
    <text evidence="12">The sequence shown here is derived from an EMBL/GenBank/DDBJ whole genome shotgun (WGS) entry which is preliminary data.</text>
</comment>
<feature type="domain" description="Arginosuccinate synthase-like N-terminal" evidence="10">
    <location>
        <begin position="5"/>
        <end position="166"/>
    </location>
</feature>
<feature type="binding site" evidence="9">
    <location>
        <position position="176"/>
    </location>
    <ligand>
        <name>L-citrulline</name>
        <dbReference type="ChEBI" id="CHEBI:57743"/>
    </ligand>
</feature>
<feature type="binding site" evidence="9">
    <location>
        <position position="87"/>
    </location>
    <ligand>
        <name>L-citrulline</name>
        <dbReference type="ChEBI" id="CHEBI:57743"/>
    </ligand>
</feature>
<dbReference type="GO" id="GO:0004055">
    <property type="term" value="F:argininosuccinate synthase activity"/>
    <property type="evidence" value="ECO:0007669"/>
    <property type="project" value="UniProtKB-UniRule"/>
</dbReference>
<dbReference type="EMBL" id="DTMF01000189">
    <property type="protein sequence ID" value="HGF34224.1"/>
    <property type="molecule type" value="Genomic_DNA"/>
</dbReference>
<dbReference type="FunFam" id="3.40.50.620:FF:000019">
    <property type="entry name" value="Argininosuccinate synthase"/>
    <property type="match status" value="1"/>
</dbReference>
<evidence type="ECO:0000256" key="3">
    <source>
        <dbReference type="ARBA" id="ARBA00012286"/>
    </source>
</evidence>
<protein>
    <recommendedName>
        <fullName evidence="3 9">Argininosuccinate synthase</fullName>
        <ecNumber evidence="3 9">6.3.4.5</ecNumber>
    </recommendedName>
    <alternativeName>
        <fullName evidence="9">Citrulline--aspartate ligase</fullName>
    </alternativeName>
</protein>
<evidence type="ECO:0000256" key="7">
    <source>
        <dbReference type="ARBA" id="ARBA00022741"/>
    </source>
</evidence>
<feature type="binding site" evidence="9">
    <location>
        <position position="127"/>
    </location>
    <ligand>
        <name>L-citrulline</name>
        <dbReference type="ChEBI" id="CHEBI:57743"/>
    </ligand>
</feature>
<feature type="binding site" evidence="9">
    <location>
        <begin position="9"/>
        <end position="17"/>
    </location>
    <ligand>
        <name>ATP</name>
        <dbReference type="ChEBI" id="CHEBI:30616"/>
    </ligand>
</feature>
<dbReference type="GO" id="GO:0006526">
    <property type="term" value="P:L-arginine biosynthetic process"/>
    <property type="evidence" value="ECO:0007669"/>
    <property type="project" value="UniProtKB-UniRule"/>
</dbReference>
<dbReference type="PROSITE" id="PS00564">
    <property type="entry name" value="ARGININOSUCCIN_SYN_1"/>
    <property type="match status" value="1"/>
</dbReference>
<dbReference type="InterPro" id="IPR001518">
    <property type="entry name" value="Arginosuc_synth"/>
</dbReference>
<feature type="binding site" evidence="9">
    <location>
        <position position="273"/>
    </location>
    <ligand>
        <name>L-citrulline</name>
        <dbReference type="ChEBI" id="CHEBI:57743"/>
    </ligand>
</feature>
<reference evidence="12" key="1">
    <citation type="journal article" date="2020" name="mSystems">
        <title>Genome- and Community-Level Interaction Insights into Carbon Utilization and Element Cycling Functions of Hydrothermarchaeota in Hydrothermal Sediment.</title>
        <authorList>
            <person name="Zhou Z."/>
            <person name="Liu Y."/>
            <person name="Xu W."/>
            <person name="Pan J."/>
            <person name="Luo Z.H."/>
            <person name="Li M."/>
        </authorList>
    </citation>
    <scope>NUCLEOTIDE SEQUENCE [LARGE SCALE GENOMIC DNA]</scope>
    <source>
        <strain evidence="12">SpSt-897</strain>
    </source>
</reference>
<dbReference type="PANTHER" id="PTHR11587:SF2">
    <property type="entry name" value="ARGININOSUCCINATE SYNTHASE"/>
    <property type="match status" value="1"/>
</dbReference>
<feature type="domain" description="Arginosuccinate synthase C-terminal" evidence="11">
    <location>
        <begin position="175"/>
        <end position="392"/>
    </location>
</feature>
<evidence type="ECO:0000256" key="1">
    <source>
        <dbReference type="ARBA" id="ARBA00004967"/>
    </source>
</evidence>
<dbReference type="InterPro" id="IPR024074">
    <property type="entry name" value="AS_cat/multimer_dom_body"/>
</dbReference>
<dbReference type="PANTHER" id="PTHR11587">
    <property type="entry name" value="ARGININOSUCCINATE SYNTHASE"/>
    <property type="match status" value="1"/>
</dbReference>
<dbReference type="PROSITE" id="PS00565">
    <property type="entry name" value="ARGININOSUCCIN_SYN_2"/>
    <property type="match status" value="1"/>
</dbReference>
<dbReference type="InterPro" id="IPR014729">
    <property type="entry name" value="Rossmann-like_a/b/a_fold"/>
</dbReference>
<dbReference type="InterPro" id="IPR048268">
    <property type="entry name" value="Arginosuc_syn_C"/>
</dbReference>
<sequence length="403" mass="44504">MAIKKIVLAYSGGLDTSVILRWLKETYNCPVVAFCADIGQGEEVAEVADKARATGADEVLVKDLQEEFARDFVFPMLRANAIYEGSYLMGTSIARPLIAKGQVEVARQTGADAVSHGATGKGNDQVRFEITYQALAPDLQIIAPWREWAMAGREDLVAYARTHGIPVPVTAEKPYSMDRNLLHLSFEGGILEDPWAEPPPHMFVLTRSPEMAPDLPRYLEVEFEGGDPVAVDGERLSPARLLARLNTIGGEHGIGRVDLVENRYVGLKSRGVYETPGGTILRAAHMAVESLTLDREVMHLRDSLIPRYAELVYYGYWFAPERYALQSLMDEAQKPVTGTARLKLYKGNVIVAGRKAPKSLYRPDLATFEAGGAYRQADATGFIRLNALRLKIRSQLEGKLAKI</sequence>
<dbReference type="Gene3D" id="1.20.5.470">
    <property type="entry name" value="Single helix bin"/>
    <property type="match status" value="1"/>
</dbReference>
<proteinExistence type="inferred from homology"/>
<dbReference type="NCBIfam" id="NF001770">
    <property type="entry name" value="PRK00509.1"/>
    <property type="match status" value="1"/>
</dbReference>
<comment type="subcellular location">
    <subcellularLocation>
        <location evidence="9">Cytoplasm</location>
    </subcellularLocation>
</comment>
<dbReference type="Pfam" id="PF00764">
    <property type="entry name" value="Arginosuc_synth"/>
    <property type="match status" value="1"/>
</dbReference>
<dbReference type="Pfam" id="PF20979">
    <property type="entry name" value="Arginosuc_syn_C"/>
    <property type="match status" value="1"/>
</dbReference>
<keyword evidence="9" id="KW-0963">Cytoplasm</keyword>
<dbReference type="NCBIfam" id="TIGR00032">
    <property type="entry name" value="argG"/>
    <property type="match status" value="1"/>
</dbReference>
<evidence type="ECO:0000256" key="6">
    <source>
        <dbReference type="ARBA" id="ARBA00022605"/>
    </source>
</evidence>
<dbReference type="SUPFAM" id="SSF52402">
    <property type="entry name" value="Adenine nucleotide alpha hydrolases-like"/>
    <property type="match status" value="1"/>
</dbReference>
<dbReference type="Gene3D" id="3.90.1260.10">
    <property type="entry name" value="Argininosuccinate synthetase, chain A, domain 2"/>
    <property type="match status" value="1"/>
</dbReference>
<gene>
    <name evidence="9" type="primary">argG</name>
    <name evidence="12" type="ORF">ENW96_07530</name>
</gene>